<organism evidence="2 3">
    <name type="scientific">Haloferax profundi</name>
    <dbReference type="NCBI Taxonomy" id="1544718"/>
    <lineage>
        <taxon>Archaea</taxon>
        <taxon>Methanobacteriati</taxon>
        <taxon>Methanobacteriota</taxon>
        <taxon>Stenosarchaea group</taxon>
        <taxon>Halobacteria</taxon>
        <taxon>Halobacteriales</taxon>
        <taxon>Haloferacaceae</taxon>
        <taxon>Haloferax</taxon>
    </lineage>
</organism>
<reference evidence="2 3" key="1">
    <citation type="submission" date="2015-12" db="EMBL/GenBank/DDBJ databases">
        <title>Haloferax profundi sp. nov. isolated from the Discovery deep brine-seawater interface in the Red Sea.</title>
        <authorList>
            <person name="Zhang G."/>
            <person name="Stingl U."/>
            <person name="Rashid M."/>
        </authorList>
    </citation>
    <scope>NUCLEOTIDE SEQUENCE [LARGE SCALE GENOMIC DNA]</scope>
    <source>
        <strain evidence="2 3">SB29</strain>
    </source>
</reference>
<evidence type="ECO:0000256" key="1">
    <source>
        <dbReference type="SAM" id="MobiDB-lite"/>
    </source>
</evidence>
<comment type="caution">
    <text evidence="2">The sequence shown here is derived from an EMBL/GenBank/DDBJ whole genome shotgun (WGS) entry which is preliminary data.</text>
</comment>
<sequence length="395" mass="43161">MDRRAFLALAATGGVSLAGCGISVGRETRAAGSSDEPAATATSSTTAENDAPRPLPVTITLPVPESELRQSVARDAIPAITAPTFAPDWEDVEVELDSGTYRPQLGHDDLVVGVERDGVARAYPLRVLSWHEVVNDRFDDHPVVVTYCPLCRSGMVATRRVGDDETTFGVSGYLWNENLVMYDTTTESLWGQLLATAIRGPAVETRLELLPSTVTSWGEWREAVPETEVLLPPPFSDTVVGEVRFNYGFDLYDQWARVWDAYPDMSPGDVGGDTRLSSRELVIGVRGGDVARAYAETRVRWAGVVADTVGDVPVVVTTAPGYTLVAYDRRVGEETLQFERVDDELVGGGSRWNIHTGSAVDGPHEGTHLYRANEYAPMLWFAWLAFNPDTEVWNA</sequence>
<feature type="compositionally biased region" description="Low complexity" evidence="1">
    <location>
        <begin position="38"/>
        <end position="47"/>
    </location>
</feature>
<feature type="region of interest" description="Disordered" evidence="1">
    <location>
        <begin position="28"/>
        <end position="55"/>
    </location>
</feature>
<dbReference type="InterPro" id="IPR021516">
    <property type="entry name" value="DUF3179"/>
</dbReference>
<dbReference type="PROSITE" id="PS51257">
    <property type="entry name" value="PROKAR_LIPOPROTEIN"/>
    <property type="match status" value="1"/>
</dbReference>
<dbReference type="Pfam" id="PF11376">
    <property type="entry name" value="DUF3179"/>
    <property type="match status" value="1"/>
</dbReference>
<accession>A0A0W1SW67</accession>
<evidence type="ECO:0000313" key="2">
    <source>
        <dbReference type="EMBL" id="KTG30724.1"/>
    </source>
</evidence>
<protein>
    <recommendedName>
        <fullName evidence="4">DUF3179 domain-containing protein</fullName>
    </recommendedName>
</protein>
<dbReference type="Proteomes" id="UP000053157">
    <property type="component" value="Unassembled WGS sequence"/>
</dbReference>
<evidence type="ECO:0008006" key="4">
    <source>
        <dbReference type="Google" id="ProtNLM"/>
    </source>
</evidence>
<gene>
    <name evidence="2" type="ORF">AUR66_06510</name>
</gene>
<dbReference type="RefSeq" id="WP_058570756.1">
    <property type="nucleotide sequence ID" value="NZ_LOPV01000022.1"/>
</dbReference>
<name>A0A0W1SW67_9EURY</name>
<keyword evidence="3" id="KW-1185">Reference proteome</keyword>
<proteinExistence type="predicted"/>
<dbReference type="EMBL" id="LOPV01000022">
    <property type="protein sequence ID" value="KTG30724.1"/>
    <property type="molecule type" value="Genomic_DNA"/>
</dbReference>
<dbReference type="AlphaFoldDB" id="A0A0W1SW67"/>
<dbReference type="OrthoDB" id="2731at2157"/>
<evidence type="ECO:0000313" key="3">
    <source>
        <dbReference type="Proteomes" id="UP000053157"/>
    </source>
</evidence>